<name>A0A853GBX4_9GAMM</name>
<dbReference type="EMBL" id="JACCHU010000001">
    <property type="protein sequence ID" value="NYT52041.1"/>
    <property type="molecule type" value="Genomic_DNA"/>
</dbReference>
<reference evidence="1 2" key="1">
    <citation type="submission" date="2020-05" db="EMBL/GenBank/DDBJ databases">
        <title>Horizontal transmission and recombination maintain forever young bacterial symbiont genomes.</title>
        <authorList>
            <person name="Russell S.L."/>
            <person name="Pepper-Tunick E."/>
            <person name="Svedberg J."/>
            <person name="Byrne A."/>
            <person name="Ruelas Castillo J."/>
            <person name="Vollmers C."/>
            <person name="Beinart R.A."/>
            <person name="Corbett-Detig R."/>
        </authorList>
    </citation>
    <scope>NUCLEOTIDE SEQUENCE [LARGE SCALE GENOMIC DNA]</scope>
    <source>
        <strain evidence="1">Monterey_2004</strain>
    </source>
</reference>
<accession>A0A853GBX4</accession>
<dbReference type="AlphaFoldDB" id="A0A853GBX4"/>
<proteinExistence type="predicted"/>
<organism evidence="1 2">
    <name type="scientific">Candidatus Vesicomyosocius endoextente</name>
    <dbReference type="NCBI Taxonomy" id="2738853"/>
    <lineage>
        <taxon>Bacteria</taxon>
        <taxon>Pseudomonadati</taxon>
        <taxon>Pseudomonadota</taxon>
        <taxon>Gammaproteobacteria</taxon>
        <taxon>Candidatus Pseudothioglobaceae</taxon>
        <taxon>Candidatus Vesicomyidisocius</taxon>
    </lineage>
</organism>
<sequence>MDILKLDTKAQSNLTLQLFKILENWYLEDIEQLKLLDLCGVIKPRHLCLYRNLYKSFDFDERLIKRTEIILGISESLGTTFPINKEYGAIWLKRPVKKFKHKTPLEVMLSGDTGMMRVWYFLDCTQGWKDELI</sequence>
<protein>
    <submittedName>
        <fullName evidence="1">DUF2384 domain-containing protein</fullName>
    </submittedName>
</protein>
<gene>
    <name evidence="1" type="ORF">H0A74_00400</name>
</gene>
<dbReference type="Proteomes" id="UP000525329">
    <property type="component" value="Unassembled WGS sequence"/>
</dbReference>
<evidence type="ECO:0000313" key="1">
    <source>
        <dbReference type="EMBL" id="NYT52041.1"/>
    </source>
</evidence>
<comment type="caution">
    <text evidence="1">The sequence shown here is derived from an EMBL/GenBank/DDBJ whole genome shotgun (WGS) entry which is preliminary data.</text>
</comment>
<evidence type="ECO:0000313" key="2">
    <source>
        <dbReference type="Proteomes" id="UP000525329"/>
    </source>
</evidence>